<dbReference type="Pfam" id="PF00264">
    <property type="entry name" value="Tyrosinase"/>
    <property type="match status" value="1"/>
</dbReference>
<gene>
    <name evidence="13 15" type="primary">PPO</name>
    <name evidence="15" type="synonym">LOC107408734</name>
</gene>
<feature type="binding site" evidence="9">
    <location>
        <position position="175"/>
    </location>
    <ligand>
        <name>Cu cation</name>
        <dbReference type="ChEBI" id="CHEBI:23378"/>
        <label>A</label>
    </ligand>
</feature>
<evidence type="ECO:0000256" key="11">
    <source>
        <dbReference type="PIRSR" id="PIRSR000290-3"/>
    </source>
</evidence>
<comment type="subcellular location">
    <subcellularLocation>
        <location evidence="1">Plastid</location>
        <location evidence="1">Chloroplast thylakoid lumen</location>
    </subcellularLocation>
</comment>
<dbReference type="PRINTS" id="PR00092">
    <property type="entry name" value="TYROSINASE"/>
</dbReference>
<dbReference type="InterPro" id="IPR022739">
    <property type="entry name" value="Polyphenol_oxidase_cen"/>
</dbReference>
<keyword evidence="4" id="KW-0883">Thioether bond</keyword>
<evidence type="ECO:0000256" key="7">
    <source>
        <dbReference type="ARBA" id="ARBA00023078"/>
    </source>
</evidence>
<dbReference type="RefSeq" id="NP_001310781.1">
    <property type="nucleotide sequence ID" value="NM_001323852.1"/>
</dbReference>
<dbReference type="Gene3D" id="1.10.1280.10">
    <property type="entry name" value="Di-copper center containing domain from catechol oxidase"/>
    <property type="match status" value="1"/>
</dbReference>
<dbReference type="GO" id="GO:0009543">
    <property type="term" value="C:chloroplast thylakoid lumen"/>
    <property type="evidence" value="ECO:0007669"/>
    <property type="project" value="UniProtKB-SubCell"/>
</dbReference>
<comment type="cofactor">
    <cofactor evidence="9">
        <name>Cu(2+)</name>
        <dbReference type="ChEBI" id="CHEBI:29036"/>
    </cofactor>
    <text evidence="9">Binds 2 copper ions per subunit.</text>
</comment>
<dbReference type="Pfam" id="PF12142">
    <property type="entry name" value="PPO1_DWL"/>
    <property type="match status" value="1"/>
</dbReference>
<dbReference type="KEGG" id="zju:107408734"/>
<feature type="binding site" evidence="9">
    <location>
        <position position="196"/>
    </location>
    <ligand>
        <name>Cu cation</name>
        <dbReference type="ChEBI" id="CHEBI:23378"/>
        <label>A</label>
    </ligand>
</feature>
<reference evidence="14" key="3">
    <citation type="submission" date="2025-05" db="UniProtKB">
        <authorList>
            <consortium name="RefSeq"/>
        </authorList>
    </citation>
    <scope>NUCLEOTIDE SEQUENCE [LARGE SCALE GENOMIC DNA]</scope>
</reference>
<dbReference type="Proteomes" id="UP001652623">
    <property type="component" value="Chromosome 1"/>
</dbReference>
<dbReference type="InterPro" id="IPR050316">
    <property type="entry name" value="Tyrosinase/Hemocyanin"/>
</dbReference>
<evidence type="ECO:0000256" key="4">
    <source>
        <dbReference type="ARBA" id="ARBA00022784"/>
    </source>
</evidence>
<evidence type="ECO:0000259" key="12">
    <source>
        <dbReference type="PROSITE" id="PS00498"/>
    </source>
</evidence>
<evidence type="ECO:0000256" key="1">
    <source>
        <dbReference type="ARBA" id="ARBA00004456"/>
    </source>
</evidence>
<evidence type="ECO:0000256" key="6">
    <source>
        <dbReference type="ARBA" id="ARBA00023008"/>
    </source>
</evidence>
<dbReference type="InterPro" id="IPR016213">
    <property type="entry name" value="Polyphenol_oxidase"/>
</dbReference>
<feature type="disulfide bond" evidence="10">
    <location>
        <begin position="99"/>
        <end position="114"/>
    </location>
</feature>
<evidence type="ECO:0000256" key="3">
    <source>
        <dbReference type="ARBA" id="ARBA00022723"/>
    </source>
</evidence>
<dbReference type="Pfam" id="PF12143">
    <property type="entry name" value="PPO1_KFDV"/>
    <property type="match status" value="1"/>
</dbReference>
<evidence type="ECO:0000256" key="10">
    <source>
        <dbReference type="PIRSR" id="PIRSR000290-2"/>
    </source>
</evidence>
<proteinExistence type="evidence at transcript level"/>
<dbReference type="GO" id="GO:0046148">
    <property type="term" value="P:pigment biosynthetic process"/>
    <property type="evidence" value="ECO:0007669"/>
    <property type="project" value="InterPro"/>
</dbReference>
<feature type="binding site" evidence="9">
    <location>
        <position position="205"/>
    </location>
    <ligand>
        <name>Cu cation</name>
        <dbReference type="ChEBI" id="CHEBI:23378"/>
        <label>A</label>
    </ligand>
</feature>
<feature type="binding site" evidence="9">
    <location>
        <position position="361"/>
    </location>
    <ligand>
        <name>Cu cation</name>
        <dbReference type="ChEBI" id="CHEBI:23378"/>
        <label>B</label>
    </ligand>
</feature>
<dbReference type="SMR" id="E5Q8T0"/>
<keyword evidence="7" id="KW-0793">Thylakoid</keyword>
<feature type="disulfide bond" evidence="10">
    <location>
        <begin position="113"/>
        <end position="176"/>
    </location>
</feature>
<dbReference type="GO" id="GO:0046872">
    <property type="term" value="F:metal ion binding"/>
    <property type="evidence" value="ECO:0007669"/>
    <property type="project" value="UniProtKB-KW"/>
</dbReference>
<protein>
    <submittedName>
        <fullName evidence="13 15">Polyphenol oxidase</fullName>
    </submittedName>
</protein>
<dbReference type="GO" id="GO:0004097">
    <property type="term" value="F:catechol oxidase activity"/>
    <property type="evidence" value="ECO:0007669"/>
    <property type="project" value="InterPro"/>
</dbReference>
<keyword evidence="3 9" id="KW-0479">Metal-binding</keyword>
<keyword evidence="14" id="KW-1185">Reference proteome</keyword>
<dbReference type="InterPro" id="IPR002227">
    <property type="entry name" value="Tyrosinase_Cu-bd"/>
</dbReference>
<dbReference type="EMBL" id="HQ634289">
    <property type="protein sequence ID" value="ADR78836.1"/>
    <property type="molecule type" value="mRNA"/>
</dbReference>
<dbReference type="AlphaFoldDB" id="E5Q8T0"/>
<evidence type="ECO:0000313" key="15">
    <source>
        <dbReference type="RefSeq" id="NP_001310781.1"/>
    </source>
</evidence>
<feature type="cross-link" description="2'-(S-cysteinyl)-histidine (Cys-His)" evidence="11">
    <location>
        <begin position="179"/>
        <end position="196"/>
    </location>
</feature>
<evidence type="ECO:0000313" key="13">
    <source>
        <dbReference type="EMBL" id="ADR78836.1"/>
    </source>
</evidence>
<accession>E5Q8T0</accession>
<evidence type="ECO:0000256" key="5">
    <source>
        <dbReference type="ARBA" id="ARBA00023002"/>
    </source>
</evidence>
<keyword evidence="8 10" id="KW-1015">Disulfide bond</keyword>
<name>E5Q8T0_ZIZJJ</name>
<dbReference type="FunFam" id="1.10.1280.10:FF:000007">
    <property type="entry name" value="Polyphenol oxidase, chloroplastic"/>
    <property type="match status" value="1"/>
</dbReference>
<dbReference type="PIRSF" id="PIRSF000290">
    <property type="entry name" value="PPO_plant"/>
    <property type="match status" value="1"/>
</dbReference>
<reference evidence="13" key="1">
    <citation type="submission" date="2010-11" db="EMBL/GenBank/DDBJ databases">
        <title>Molecular cloning and sequence analysis of a polyphenol oxidase (PPO) gene from Ziziphus jujuba Mill.</title>
        <authorList>
            <person name="Tan H.H."/>
            <person name="Cao Y.S."/>
            <person name="Fang G.J."/>
            <person name="Xue B.H."/>
            <person name="Guo Y.J."/>
        </authorList>
    </citation>
    <scope>NUCLEOTIDE SEQUENCE</scope>
</reference>
<dbReference type="InterPro" id="IPR008922">
    <property type="entry name" value="Di-copper_centre_dom_sf"/>
</dbReference>
<feature type="binding site" evidence="9">
    <location>
        <position position="331"/>
    </location>
    <ligand>
        <name>Cu cation</name>
        <dbReference type="ChEBI" id="CHEBI:23378"/>
        <label>B</label>
    </ligand>
</feature>
<keyword evidence="5" id="KW-0560">Oxidoreductase</keyword>
<evidence type="ECO:0000256" key="2">
    <source>
        <dbReference type="ARBA" id="ARBA00009928"/>
    </source>
</evidence>
<dbReference type="PANTHER" id="PTHR11474:SF76">
    <property type="entry name" value="SHKT DOMAIN-CONTAINING PROTEIN"/>
    <property type="match status" value="1"/>
</dbReference>
<sequence>MGIGKMASLTPTIPRPSTTTDSFFSFFPSKSPISFAPKLNRLSKRRVSCKATKGDQSPLGKFDRRNVLIGLGGLYGVNGLGSNSFSIAAPVAPPDLSNCGPPDLPSGAKPTDCCPPKSDKIIDFKLPPQSNQLRVRPAAHVVDKNYIEKYSKAIALMKALPEDDPRNFTQQANIHCAYCDAAYDQVGFPDLELQVHNCWLFFPCHRYYLYFYEKILGKLINDPTFALPFWNWDSPPGMQLPALYANLKSPLYDTLRNAGHQPPTLLDLDYNGTDETTTKRDQLTSNLTIMYRQVVSNGKNPKLFFGGAFRSGEEPDPGAGSIENIPYGPVHLWSGDNTQPNLENMGNFYSAARDPMFFAHHSNVDRMWTIWKTLGGKRKDITDPDWLNAGFLFYDENKQLVRVKVRDCLDEKKLGYVYQDVDIPWLKTRPTPRKSKLSKVASAVRALGVAQAAVSKKTVTTTDFPVILDSVIRTVVDRPKKKRRSKQEKEEEEEVLVIDGIEFDRDLPVKFDVYVNDEDDLPSGPDKSEFAGSFVSVPRKQKNQKKLKTCLRLGLTDLLEDLEAEDDDSVVVTLVPRTGKGLVSIGELKIEFAS</sequence>
<dbReference type="PANTHER" id="PTHR11474">
    <property type="entry name" value="TYROSINASE FAMILY MEMBER"/>
    <property type="match status" value="1"/>
</dbReference>
<evidence type="ECO:0000256" key="9">
    <source>
        <dbReference type="PIRSR" id="PIRSR000290-1"/>
    </source>
</evidence>
<feature type="domain" description="Tyrosinase copper-binding" evidence="12">
    <location>
        <begin position="354"/>
        <end position="365"/>
    </location>
</feature>
<reference evidence="15" key="2">
    <citation type="submission" date="2025-04" db="UniProtKB">
        <authorList>
            <consortium name="RefSeq"/>
        </authorList>
    </citation>
    <scope>IDENTIFICATION</scope>
</reference>
<organism evidence="13">
    <name type="scientific">Ziziphus jujuba</name>
    <name type="common">Chinese jujube</name>
    <name type="synonym">Ziziphus sativa</name>
    <dbReference type="NCBI Taxonomy" id="326968"/>
    <lineage>
        <taxon>Eukaryota</taxon>
        <taxon>Viridiplantae</taxon>
        <taxon>Streptophyta</taxon>
        <taxon>Embryophyta</taxon>
        <taxon>Tracheophyta</taxon>
        <taxon>Spermatophyta</taxon>
        <taxon>Magnoliopsida</taxon>
        <taxon>eudicotyledons</taxon>
        <taxon>Gunneridae</taxon>
        <taxon>Pentapetalae</taxon>
        <taxon>rosids</taxon>
        <taxon>fabids</taxon>
        <taxon>Rosales</taxon>
        <taxon>Rhamnaceae</taxon>
        <taxon>Paliureae</taxon>
        <taxon>Ziziphus</taxon>
    </lineage>
</organism>
<dbReference type="InterPro" id="IPR022740">
    <property type="entry name" value="Polyphenol_oxidase_C"/>
</dbReference>
<dbReference type="SUPFAM" id="SSF48056">
    <property type="entry name" value="Di-copper centre-containing domain"/>
    <property type="match status" value="1"/>
</dbReference>
<evidence type="ECO:0000313" key="14">
    <source>
        <dbReference type="Proteomes" id="UP001652623"/>
    </source>
</evidence>
<comment type="similarity">
    <text evidence="2">Belongs to the tyrosinase family.</text>
</comment>
<keyword evidence="6 9" id="KW-0186">Copper</keyword>
<evidence type="ECO:0000256" key="8">
    <source>
        <dbReference type="ARBA" id="ARBA00023157"/>
    </source>
</evidence>
<dbReference type="GeneID" id="107408734"/>
<dbReference type="PROSITE" id="PS00498">
    <property type="entry name" value="TYROSINASE_2"/>
    <property type="match status" value="1"/>
</dbReference>